<dbReference type="SMART" id="SM00327">
    <property type="entry name" value="VWA"/>
    <property type="match status" value="1"/>
</dbReference>
<dbReference type="InterPro" id="IPR036465">
    <property type="entry name" value="vWFA_dom_sf"/>
</dbReference>
<keyword evidence="5" id="KW-1185">Reference proteome</keyword>
<feature type="compositionally biased region" description="Basic and acidic residues" evidence="2">
    <location>
        <begin position="32"/>
        <end position="54"/>
    </location>
</feature>
<evidence type="ECO:0000313" key="4">
    <source>
        <dbReference type="EMBL" id="RID83003.1"/>
    </source>
</evidence>
<dbReference type="SUPFAM" id="SSF53300">
    <property type="entry name" value="vWA-like"/>
    <property type="match status" value="1"/>
</dbReference>
<protein>
    <submittedName>
        <fullName evidence="4">VWA domain-containing protein</fullName>
    </submittedName>
</protein>
<comment type="caution">
    <text evidence="4">The sequence shown here is derived from an EMBL/GenBank/DDBJ whole genome shotgun (WGS) entry which is preliminary data.</text>
</comment>
<evidence type="ECO:0000256" key="1">
    <source>
        <dbReference type="SAM" id="Coils"/>
    </source>
</evidence>
<dbReference type="EMBL" id="QWVS01000038">
    <property type="protein sequence ID" value="RID83003.1"/>
    <property type="molecule type" value="Genomic_DNA"/>
</dbReference>
<gene>
    <name evidence="4" type="ORF">D1953_16845</name>
</gene>
<dbReference type="InterPro" id="IPR002035">
    <property type="entry name" value="VWF_A"/>
</dbReference>
<name>A0A398B5M7_9BACI</name>
<dbReference type="Gene3D" id="3.40.50.410">
    <property type="entry name" value="von Willebrand factor, type A domain"/>
    <property type="match status" value="2"/>
</dbReference>
<dbReference type="Pfam" id="PF13519">
    <property type="entry name" value="VWA_2"/>
    <property type="match status" value="1"/>
</dbReference>
<evidence type="ECO:0000256" key="2">
    <source>
        <dbReference type="SAM" id="MobiDB-lite"/>
    </source>
</evidence>
<keyword evidence="1" id="KW-0175">Coiled coil</keyword>
<sequence length="456" mass="52164">MFTKIKGNSYLLFMLVAMFFLLLSGCSTEETSSEKEADKEKEEQGADKEKEDPTKVAATIEEILKEEPGKYSGTQYNQAIIHKELNEQSFADKDSFQVYHALLELMREGENYKEHYQFFEEFNPSIETILTEMPGGITVSENGELGVNTNIAILLDASGSMAQKVGGQTKMELANKAIDDFVASMPESANVMLRVYGHKGSNDDSDKKVSCENTEVVYDFAPYEKAKFQDSLNKFKPTGWTPIARAIAETKADFEKIGTEGQNIIYVVSDGIETCDGDPVKEAKSLHDSDIQAVVNIIGFDVDNDGAKQLKEAAEAGGGEFETVNSADDFNRLWEDERRRLWNEWWNWGNKNWSNVWNEQNKKSTELINQKNSFWNQANDEKVRMREASSYLQNKEQINYETYGEVNSLIDQRYEIIREYYETKYEELNTTLKTEGEKLKESIKEKEEEMKKKYAN</sequence>
<evidence type="ECO:0000259" key="3">
    <source>
        <dbReference type="PROSITE" id="PS50234"/>
    </source>
</evidence>
<feature type="coiled-coil region" evidence="1">
    <location>
        <begin position="429"/>
        <end position="456"/>
    </location>
</feature>
<organism evidence="4 5">
    <name type="scientific">Peribacillus asahii</name>
    <dbReference type="NCBI Taxonomy" id="228899"/>
    <lineage>
        <taxon>Bacteria</taxon>
        <taxon>Bacillati</taxon>
        <taxon>Bacillota</taxon>
        <taxon>Bacilli</taxon>
        <taxon>Bacillales</taxon>
        <taxon>Bacillaceae</taxon>
        <taxon>Peribacillus</taxon>
    </lineage>
</organism>
<dbReference type="PROSITE" id="PS51257">
    <property type="entry name" value="PROKAR_LIPOPROTEIN"/>
    <property type="match status" value="1"/>
</dbReference>
<feature type="region of interest" description="Disordered" evidence="2">
    <location>
        <begin position="31"/>
        <end position="55"/>
    </location>
</feature>
<feature type="domain" description="VWFA" evidence="3">
    <location>
        <begin position="150"/>
        <end position="341"/>
    </location>
</feature>
<dbReference type="AlphaFoldDB" id="A0A398B5M7"/>
<proteinExistence type="predicted"/>
<reference evidence="4 5" key="1">
    <citation type="submission" date="2018-08" db="EMBL/GenBank/DDBJ databases">
        <title>Bacillus jemisoniae sp. nov., Bacillus chryseoplanitiae sp. nov., Bacillus resnikiae sp. nov., and Bacillus frankliniae sp. nov., isolated from Viking spacecraft and associated surfaces.</title>
        <authorList>
            <person name="Seuylemezian A."/>
            <person name="Vaishampayan P."/>
        </authorList>
    </citation>
    <scope>NUCLEOTIDE SEQUENCE [LARGE SCALE GENOMIC DNA]</scope>
    <source>
        <strain evidence="4 5">MA001</strain>
    </source>
</reference>
<dbReference type="PROSITE" id="PS50234">
    <property type="entry name" value="VWFA"/>
    <property type="match status" value="1"/>
</dbReference>
<dbReference type="RefSeq" id="WP_119118328.1">
    <property type="nucleotide sequence ID" value="NZ_QWVS01000038.1"/>
</dbReference>
<accession>A0A398B5M7</accession>
<dbReference type="Proteomes" id="UP000266016">
    <property type="component" value="Unassembled WGS sequence"/>
</dbReference>
<evidence type="ECO:0000313" key="5">
    <source>
        <dbReference type="Proteomes" id="UP000266016"/>
    </source>
</evidence>